<keyword evidence="2" id="KW-0560">Oxidoreductase</keyword>
<dbReference type="Proteomes" id="UP000838412">
    <property type="component" value="Chromosome 1"/>
</dbReference>
<dbReference type="PRINTS" id="PR00081">
    <property type="entry name" value="GDHRDH"/>
</dbReference>
<dbReference type="OrthoDB" id="2102561at2759"/>
<dbReference type="GO" id="GO:0008202">
    <property type="term" value="P:steroid metabolic process"/>
    <property type="evidence" value="ECO:0007669"/>
    <property type="project" value="TreeGrafter"/>
</dbReference>
<evidence type="ECO:0000256" key="3">
    <source>
        <dbReference type="SAM" id="SignalP"/>
    </source>
</evidence>
<feature type="chain" id="PRO_5035438074" evidence="3">
    <location>
        <begin position="26"/>
        <end position="346"/>
    </location>
</feature>
<dbReference type="AlphaFoldDB" id="A0A8J9VXX5"/>
<comment type="similarity">
    <text evidence="1">Belongs to the short-chain dehydrogenases/reductases (SDR) family.</text>
</comment>
<gene>
    <name evidence="4" type="primary">BDH1</name>
    <name evidence="4" type="ORF">BLAG_LOCUS729</name>
</gene>
<keyword evidence="3" id="KW-0732">Signal</keyword>
<reference evidence="4" key="1">
    <citation type="submission" date="2022-01" db="EMBL/GenBank/DDBJ databases">
        <authorList>
            <person name="Braso-Vives M."/>
        </authorList>
    </citation>
    <scope>NUCLEOTIDE SEQUENCE</scope>
</reference>
<dbReference type="InterPro" id="IPR002347">
    <property type="entry name" value="SDR_fam"/>
</dbReference>
<dbReference type="SUPFAM" id="SSF51735">
    <property type="entry name" value="NAD(P)-binding Rossmann-fold domains"/>
    <property type="match status" value="1"/>
</dbReference>
<protein>
    <submittedName>
        <fullName evidence="4">BDH1 protein</fullName>
    </submittedName>
</protein>
<proteinExistence type="inferred from homology"/>
<evidence type="ECO:0000313" key="5">
    <source>
        <dbReference type="Proteomes" id="UP000838412"/>
    </source>
</evidence>
<dbReference type="PANTHER" id="PTHR43313">
    <property type="entry name" value="SHORT-CHAIN DEHYDROGENASE/REDUCTASE FAMILY 9C"/>
    <property type="match status" value="1"/>
</dbReference>
<dbReference type="Pfam" id="PF00106">
    <property type="entry name" value="adh_short"/>
    <property type="match status" value="1"/>
</dbReference>
<accession>A0A8J9VXX5</accession>
<evidence type="ECO:0000313" key="4">
    <source>
        <dbReference type="EMBL" id="CAH1228834.1"/>
    </source>
</evidence>
<dbReference type="GO" id="GO:0016491">
    <property type="term" value="F:oxidoreductase activity"/>
    <property type="evidence" value="ECO:0007669"/>
    <property type="project" value="UniProtKB-KW"/>
</dbReference>
<feature type="signal peptide" evidence="3">
    <location>
        <begin position="1"/>
        <end position="25"/>
    </location>
</feature>
<name>A0A8J9VXX5_BRALA</name>
<dbReference type="InterPro" id="IPR036291">
    <property type="entry name" value="NAD(P)-bd_dom_sf"/>
</dbReference>
<dbReference type="PROSITE" id="PS00061">
    <property type="entry name" value="ADH_SHORT"/>
    <property type="match status" value="1"/>
</dbReference>
<dbReference type="Gene3D" id="3.40.50.720">
    <property type="entry name" value="NAD(P)-binding Rossmann-like Domain"/>
    <property type="match status" value="1"/>
</dbReference>
<keyword evidence="5" id="KW-1185">Reference proteome</keyword>
<organism evidence="4 5">
    <name type="scientific">Branchiostoma lanceolatum</name>
    <name type="common">Common lancelet</name>
    <name type="synonym">Amphioxus lanceolatum</name>
    <dbReference type="NCBI Taxonomy" id="7740"/>
    <lineage>
        <taxon>Eukaryota</taxon>
        <taxon>Metazoa</taxon>
        <taxon>Chordata</taxon>
        <taxon>Cephalochordata</taxon>
        <taxon>Leptocardii</taxon>
        <taxon>Amphioxiformes</taxon>
        <taxon>Branchiostomatidae</taxon>
        <taxon>Branchiostoma</taxon>
    </lineage>
</organism>
<dbReference type="PANTHER" id="PTHR43313:SF36">
    <property type="entry name" value="D-BETA-HYDROXYBUTYRATE DEHYDROGENASE, MITOCHONDRIAL"/>
    <property type="match status" value="1"/>
</dbReference>
<sequence>MASQLLIRVVVFAAMMMACLQPTMGAGLWAKAFAVLLASVLSWTVCRFLPVTEVDGKGKAVLVTGCDTGFGKEVSQVLHDRGFTVFSGCVLKDKGGEGARELAAIGSPRLHVLQMDVTSDDSLWKARQYMEENLPDKDAGLWAILNNAGTSTYGLVEWCPIETYKRVAEVNLWGTVRVTKVFLPLVRKAKGRVINVASGLGRSCAPSRSAYGITKYGVESFSDVLRYEMKRWGVDVSIIEPGNFISATNIFNKQGIERTAKELWDGMTDEVKEAYGKKALDDYKLLMHQYATEGSRDTSPVVDAMVAAVVAVRPKVRYNPMQFYWHVRTFIMTHLPEWIADNIYIY</sequence>
<dbReference type="InterPro" id="IPR020904">
    <property type="entry name" value="Sc_DH/Rdtase_CS"/>
</dbReference>
<evidence type="ECO:0000256" key="1">
    <source>
        <dbReference type="ARBA" id="ARBA00006484"/>
    </source>
</evidence>
<dbReference type="EMBL" id="OV696686">
    <property type="protein sequence ID" value="CAH1228834.1"/>
    <property type="molecule type" value="Genomic_DNA"/>
</dbReference>
<evidence type="ECO:0000256" key="2">
    <source>
        <dbReference type="ARBA" id="ARBA00023002"/>
    </source>
</evidence>